<name>A0A4P2VLX1_FLUSA</name>
<dbReference type="RefSeq" id="WP_130607623.1">
    <property type="nucleotide sequence ID" value="NZ_AP019368.1"/>
</dbReference>
<feature type="domain" description="Glycosyltransferase family 28 N-terminal" evidence="1">
    <location>
        <begin position="4"/>
        <end position="61"/>
    </location>
</feature>
<dbReference type="Pfam" id="PF06722">
    <property type="entry name" value="EryCIII-like_C"/>
    <property type="match status" value="1"/>
</dbReference>
<dbReference type="OrthoDB" id="9805366at2"/>
<keyword evidence="3" id="KW-0808">Transferase</keyword>
<proteinExistence type="predicted"/>
<organism evidence="3 4">
    <name type="scientific">Fluviispira sanaruensis</name>
    <dbReference type="NCBI Taxonomy" id="2493639"/>
    <lineage>
        <taxon>Bacteria</taxon>
        <taxon>Pseudomonadati</taxon>
        <taxon>Bdellovibrionota</taxon>
        <taxon>Oligoflexia</taxon>
        <taxon>Silvanigrellales</taxon>
        <taxon>Silvanigrellaceae</taxon>
        <taxon>Fluviispira</taxon>
    </lineage>
</organism>
<dbReference type="AlphaFoldDB" id="A0A4P2VLX1"/>
<evidence type="ECO:0000259" key="1">
    <source>
        <dbReference type="Pfam" id="PF03033"/>
    </source>
</evidence>
<dbReference type="InterPro" id="IPR050426">
    <property type="entry name" value="Glycosyltransferase_28"/>
</dbReference>
<dbReference type="InterPro" id="IPR004276">
    <property type="entry name" value="GlycoTrans_28_N"/>
</dbReference>
<dbReference type="GO" id="GO:0016758">
    <property type="term" value="F:hexosyltransferase activity"/>
    <property type="evidence" value="ECO:0007669"/>
    <property type="project" value="InterPro"/>
</dbReference>
<dbReference type="CDD" id="cd03784">
    <property type="entry name" value="GT1_Gtf-like"/>
    <property type="match status" value="1"/>
</dbReference>
<sequence>MSKILLTTYGSYGDLHPFMAMGKALINVGHQVTLMSHLQYKEMVEKFGIHFIPMRPSEEDFGSEDIWPEKAHDPKTGTLYFMKELILPFLNESYELLEREIPKYDLVIPHAFTFAAPLVADKYNIPWLSCLLQPCAIFSAFDPPFVGNLKYLSYVKFLGPSILKSMCHFMMKDFNKSLNPVLQLKIKIGLENKRFGFWDYSTKGILALFPKEFSIEQPDWPKEICNLGFPLFDQENSHDISSGLRKFIDKGEAPIVFTLGSTIVKTKNDFYLHAHKAIKEIGCRAIFLVGKKPQRIPEQAYQSANIYISNYEPFSALFPYCSMVVHQCGIGTTGQALAAAKPQILIPFSHDQPDNARRVEKLGIGISIQSQKLTHKNLVEAIKKIKSTLSYAHNAEKFAQNIRQNKFDENLINIIHKKLEAKN</sequence>
<evidence type="ECO:0000313" key="3">
    <source>
        <dbReference type="EMBL" id="BBH52820.1"/>
    </source>
</evidence>
<gene>
    <name evidence="3" type="ORF">JCM31447_12630</name>
</gene>
<dbReference type="EMBL" id="AP019368">
    <property type="protein sequence ID" value="BBH52820.1"/>
    <property type="molecule type" value="Genomic_DNA"/>
</dbReference>
<dbReference type="GO" id="GO:0005975">
    <property type="term" value="P:carbohydrate metabolic process"/>
    <property type="evidence" value="ECO:0007669"/>
    <property type="project" value="InterPro"/>
</dbReference>
<dbReference type="PANTHER" id="PTHR48050:SF13">
    <property type="entry name" value="STEROL 3-BETA-GLUCOSYLTRANSFERASE UGT80A2"/>
    <property type="match status" value="1"/>
</dbReference>
<evidence type="ECO:0000313" key="4">
    <source>
        <dbReference type="Proteomes" id="UP000291236"/>
    </source>
</evidence>
<dbReference type="KEGG" id="sbf:JCM31447_12630"/>
<dbReference type="GO" id="GO:0033072">
    <property type="term" value="P:vancomycin biosynthetic process"/>
    <property type="evidence" value="ECO:0007669"/>
    <property type="project" value="UniProtKB-ARBA"/>
</dbReference>
<dbReference type="PANTHER" id="PTHR48050">
    <property type="entry name" value="STEROL 3-BETA-GLUCOSYLTRANSFERASE"/>
    <property type="match status" value="1"/>
</dbReference>
<dbReference type="InterPro" id="IPR002213">
    <property type="entry name" value="UDP_glucos_trans"/>
</dbReference>
<dbReference type="Pfam" id="PF03033">
    <property type="entry name" value="Glyco_transf_28"/>
    <property type="match status" value="1"/>
</dbReference>
<dbReference type="GO" id="GO:0008194">
    <property type="term" value="F:UDP-glycosyltransferase activity"/>
    <property type="evidence" value="ECO:0007669"/>
    <property type="project" value="InterPro"/>
</dbReference>
<protein>
    <submittedName>
        <fullName evidence="3">Glycosyltransferase</fullName>
    </submittedName>
</protein>
<dbReference type="Proteomes" id="UP000291236">
    <property type="component" value="Chromosome"/>
</dbReference>
<keyword evidence="4" id="KW-1185">Reference proteome</keyword>
<dbReference type="InterPro" id="IPR010610">
    <property type="entry name" value="EryCIII-like_C"/>
</dbReference>
<dbReference type="Gene3D" id="3.40.50.2000">
    <property type="entry name" value="Glycogen Phosphorylase B"/>
    <property type="match status" value="2"/>
</dbReference>
<feature type="domain" description="Erythromycin biosynthesis protein CIII-like C-terminal" evidence="2">
    <location>
        <begin position="304"/>
        <end position="402"/>
    </location>
</feature>
<accession>A0A4P2VLX1</accession>
<dbReference type="SUPFAM" id="SSF53756">
    <property type="entry name" value="UDP-Glycosyltransferase/glycogen phosphorylase"/>
    <property type="match status" value="1"/>
</dbReference>
<evidence type="ECO:0000259" key="2">
    <source>
        <dbReference type="Pfam" id="PF06722"/>
    </source>
</evidence>
<reference evidence="3 4" key="1">
    <citation type="submission" date="2018-12" db="EMBL/GenBank/DDBJ databases">
        <title>Rubrispira sanarue gen. nov., sp., nov., a member of the order Silvanigrellales, isolated from a brackish lake in Hamamatsu Japan.</title>
        <authorList>
            <person name="Maejima Y."/>
            <person name="Iino T."/>
            <person name="Muraguchi Y."/>
            <person name="Fukuda K."/>
            <person name="Nojiri H."/>
            <person name="Ohkuma M."/>
            <person name="Moriuchi R."/>
            <person name="Dohra H."/>
            <person name="Kimbara K."/>
            <person name="Shintani M."/>
        </authorList>
    </citation>
    <scope>NUCLEOTIDE SEQUENCE [LARGE SCALE GENOMIC DNA]</scope>
    <source>
        <strain evidence="3 4">RF1110005</strain>
    </source>
</reference>